<gene>
    <name evidence="5" type="ORF">IV43_GL001021</name>
    <name evidence="4" type="ORF">K8V00_10640</name>
</gene>
<feature type="domain" description="Solute-binding protein family 3/N-terminal" evidence="3">
    <location>
        <begin position="41"/>
        <end position="270"/>
    </location>
</feature>
<dbReference type="STRING" id="89059.LAC1533_0191"/>
<dbReference type="PROSITE" id="PS51257">
    <property type="entry name" value="PROKAR_LIPOPROTEIN"/>
    <property type="match status" value="1"/>
</dbReference>
<dbReference type="Proteomes" id="UP000707535">
    <property type="component" value="Unassembled WGS sequence"/>
</dbReference>
<feature type="signal peptide" evidence="2">
    <location>
        <begin position="1"/>
        <end position="23"/>
    </location>
</feature>
<dbReference type="InterPro" id="IPR001638">
    <property type="entry name" value="Solute-binding_3/MltF_N"/>
</dbReference>
<dbReference type="AlphaFoldDB" id="A0A0R2K5A0"/>
<evidence type="ECO:0000259" key="3">
    <source>
        <dbReference type="SMART" id="SM00062"/>
    </source>
</evidence>
<dbReference type="Proteomes" id="UP000051491">
    <property type="component" value="Unassembled WGS sequence"/>
</dbReference>
<comment type="caution">
    <text evidence="5">The sequence shown here is derived from an EMBL/GenBank/DDBJ whole genome shotgun (WGS) entry which is preliminary data.</text>
</comment>
<dbReference type="PANTHER" id="PTHR35936">
    <property type="entry name" value="MEMBRANE-BOUND LYTIC MUREIN TRANSGLYCOSYLASE F"/>
    <property type="match status" value="1"/>
</dbReference>
<evidence type="ECO:0000313" key="4">
    <source>
        <dbReference type="EMBL" id="HJE98063.1"/>
    </source>
</evidence>
<reference evidence="4" key="3">
    <citation type="submission" date="2021-09" db="EMBL/GenBank/DDBJ databases">
        <authorList>
            <person name="Gilroy R."/>
        </authorList>
    </citation>
    <scope>NUCLEOTIDE SEQUENCE</scope>
    <source>
        <strain evidence="4">CHK174-6876</strain>
    </source>
</reference>
<sequence length="274" mass="30420">MKGKKKIYIVLAFLAVFCLVLTACGKKDTDNSVQEIKDKKTLVVGTSADYAPFEFPIVKDGKKQIVGYDIMIAQKIADKLGVKLKIVNTEFPSLVSELKDNKVDMVMAGMVSTKARKKQVGFSDSYFKIKNQVLVKKGEANKYKKADTDFKNKSVGVQQTTTQETIAKDQMKGANVVSESKVTALTTELKKDKLDAVVVENTVADNYVKNFPNDYEIAPAKLQTPKDLENINVATRKSDKKLITQVNKVIAQLKKSGELDKMLQKAQTLQAENK</sequence>
<dbReference type="Pfam" id="PF00497">
    <property type="entry name" value="SBP_bac_3"/>
    <property type="match status" value="1"/>
</dbReference>
<dbReference type="Gene3D" id="3.40.190.10">
    <property type="entry name" value="Periplasmic binding protein-like II"/>
    <property type="match status" value="2"/>
</dbReference>
<evidence type="ECO:0000256" key="2">
    <source>
        <dbReference type="SAM" id="SignalP"/>
    </source>
</evidence>
<dbReference type="SUPFAM" id="SSF53850">
    <property type="entry name" value="Periplasmic binding protein-like II"/>
    <property type="match status" value="1"/>
</dbReference>
<dbReference type="PATRIC" id="fig|89059.3.peg.1081"/>
<dbReference type="RefSeq" id="WP_010495291.1">
    <property type="nucleotide sequence ID" value="NZ_CP113926.1"/>
</dbReference>
<dbReference type="EMBL" id="DYXG01000103">
    <property type="protein sequence ID" value="HJE98063.1"/>
    <property type="molecule type" value="Genomic_DNA"/>
</dbReference>
<dbReference type="OrthoDB" id="9774451at2"/>
<evidence type="ECO:0000313" key="5">
    <source>
        <dbReference type="EMBL" id="KRN84766.1"/>
    </source>
</evidence>
<protein>
    <submittedName>
        <fullName evidence="5">Glutamate ABC transporter substrate-binding protein</fullName>
    </submittedName>
    <submittedName>
        <fullName evidence="4">Transporter substrate-binding domain-containing protein</fullName>
    </submittedName>
</protein>
<reference evidence="4" key="2">
    <citation type="journal article" date="2021" name="PeerJ">
        <title>Extensive microbial diversity within the chicken gut microbiome revealed by metagenomics and culture.</title>
        <authorList>
            <person name="Gilroy R."/>
            <person name="Ravi A."/>
            <person name="Getino M."/>
            <person name="Pursley I."/>
            <person name="Horton D.L."/>
            <person name="Alikhan N.F."/>
            <person name="Baker D."/>
            <person name="Gharbi K."/>
            <person name="Hall N."/>
            <person name="Watson M."/>
            <person name="Adriaenssens E.M."/>
            <person name="Foster-Nyarko E."/>
            <person name="Jarju S."/>
            <person name="Secka A."/>
            <person name="Antonio M."/>
            <person name="Oren A."/>
            <person name="Chaudhuri R.R."/>
            <person name="La Ragione R."/>
            <person name="Hildebrand F."/>
            <person name="Pallen M.J."/>
        </authorList>
    </citation>
    <scope>NUCLEOTIDE SEQUENCE</scope>
    <source>
        <strain evidence="4">CHK174-6876</strain>
    </source>
</reference>
<dbReference type="SMART" id="SM00062">
    <property type="entry name" value="PBPb"/>
    <property type="match status" value="1"/>
</dbReference>
<organism evidence="5 6">
    <name type="scientific">Ligilactobacillus acidipiscis</name>
    <dbReference type="NCBI Taxonomy" id="89059"/>
    <lineage>
        <taxon>Bacteria</taxon>
        <taxon>Bacillati</taxon>
        <taxon>Bacillota</taxon>
        <taxon>Bacilli</taxon>
        <taxon>Lactobacillales</taxon>
        <taxon>Lactobacillaceae</taxon>
        <taxon>Ligilactobacillus</taxon>
    </lineage>
</organism>
<accession>A0A0R2K5A0</accession>
<dbReference type="EMBL" id="JQBK01000025">
    <property type="protein sequence ID" value="KRN84766.1"/>
    <property type="molecule type" value="Genomic_DNA"/>
</dbReference>
<proteinExistence type="predicted"/>
<evidence type="ECO:0000256" key="1">
    <source>
        <dbReference type="ARBA" id="ARBA00022729"/>
    </source>
</evidence>
<keyword evidence="1 2" id="KW-0732">Signal</keyword>
<name>A0A0R2K5A0_9LACO</name>
<evidence type="ECO:0000313" key="6">
    <source>
        <dbReference type="Proteomes" id="UP000051491"/>
    </source>
</evidence>
<feature type="chain" id="PRO_5044546192" evidence="2">
    <location>
        <begin position="24"/>
        <end position="274"/>
    </location>
</feature>
<dbReference type="PANTHER" id="PTHR35936:SF17">
    <property type="entry name" value="ARGININE-BINDING EXTRACELLULAR PROTEIN ARTP"/>
    <property type="match status" value="1"/>
</dbReference>
<reference evidence="5 6" key="1">
    <citation type="journal article" date="2015" name="Genome Announc.">
        <title>Expanding the biotechnology potential of lactobacilli through comparative genomics of 213 strains and associated genera.</title>
        <authorList>
            <person name="Sun Z."/>
            <person name="Harris H.M."/>
            <person name="McCann A."/>
            <person name="Guo C."/>
            <person name="Argimon S."/>
            <person name="Zhang W."/>
            <person name="Yang X."/>
            <person name="Jeffery I.B."/>
            <person name="Cooney J.C."/>
            <person name="Kagawa T.F."/>
            <person name="Liu W."/>
            <person name="Song Y."/>
            <person name="Salvetti E."/>
            <person name="Wrobel A."/>
            <person name="Rasinkangas P."/>
            <person name="Parkhill J."/>
            <person name="Rea M.C."/>
            <person name="O'Sullivan O."/>
            <person name="Ritari J."/>
            <person name="Douillard F.P."/>
            <person name="Paul Ross R."/>
            <person name="Yang R."/>
            <person name="Briner A.E."/>
            <person name="Felis G.E."/>
            <person name="de Vos W.M."/>
            <person name="Barrangou R."/>
            <person name="Klaenhammer T.R."/>
            <person name="Caufield P.W."/>
            <person name="Cui Y."/>
            <person name="Zhang H."/>
            <person name="O'Toole P.W."/>
        </authorList>
    </citation>
    <scope>NUCLEOTIDE SEQUENCE [LARGE SCALE GENOMIC DNA]</scope>
    <source>
        <strain evidence="5 6">DSM 15353</strain>
    </source>
</reference>